<evidence type="ECO:0000256" key="1">
    <source>
        <dbReference type="ARBA" id="ARBA00000923"/>
    </source>
</evidence>
<comment type="catalytic activity">
    <reaction evidence="8">
        <text>13-octadecanoyloxy-octadecanoate + H2O = 13-hydroxy-octadecanoate + octadecanoate + H(+)</text>
        <dbReference type="Rhea" id="RHEA:52084"/>
        <dbReference type="ChEBI" id="CHEBI:15377"/>
        <dbReference type="ChEBI" id="CHEBI:15378"/>
        <dbReference type="ChEBI" id="CHEBI:25629"/>
        <dbReference type="ChEBI" id="CHEBI:136304"/>
        <dbReference type="ChEBI" id="CHEBI:136335"/>
    </reaction>
    <physiologicalReaction direction="left-to-right" evidence="8">
        <dbReference type="Rhea" id="RHEA:52085"/>
    </physiologicalReaction>
</comment>
<feature type="transmembrane region" description="Helical" evidence="17">
    <location>
        <begin position="92"/>
        <end position="113"/>
    </location>
</feature>
<comment type="catalytic activity">
    <reaction evidence="13">
        <text>9-octadecanoyloxy-octadecanoate + H2O = 9-hydroxy-octadecanoate + octadecanoate + H(+)</text>
        <dbReference type="Rhea" id="RHEA:52096"/>
        <dbReference type="ChEBI" id="CHEBI:15377"/>
        <dbReference type="ChEBI" id="CHEBI:15378"/>
        <dbReference type="ChEBI" id="CHEBI:25629"/>
        <dbReference type="ChEBI" id="CHEBI:136286"/>
        <dbReference type="ChEBI" id="CHEBI:136373"/>
    </reaction>
    <physiologicalReaction direction="left-to-right" evidence="13">
        <dbReference type="Rhea" id="RHEA:52097"/>
    </physiologicalReaction>
</comment>
<evidence type="ECO:0000256" key="4">
    <source>
        <dbReference type="ARBA" id="ARBA00022692"/>
    </source>
</evidence>
<dbReference type="PANTHER" id="PTHR10989:SF16">
    <property type="entry name" value="AT02829P-RELATED"/>
    <property type="match status" value="1"/>
</dbReference>
<evidence type="ECO:0000256" key="8">
    <source>
        <dbReference type="ARBA" id="ARBA00047427"/>
    </source>
</evidence>
<evidence type="ECO:0008006" key="20">
    <source>
        <dbReference type="Google" id="ProtNLM"/>
    </source>
</evidence>
<dbReference type="GO" id="GO:0012505">
    <property type="term" value="C:endomembrane system"/>
    <property type="evidence" value="ECO:0007669"/>
    <property type="project" value="UniProtKB-SubCell"/>
</dbReference>
<comment type="catalytic activity">
    <reaction evidence="16">
        <text>12-(9Z-hexadecenoyloxy)-octadecanoate + H2O = 12-hydroxyoctadecanoate + (9Z)-hexadecenoate + H(+)</text>
        <dbReference type="Rhea" id="RHEA:52072"/>
        <dbReference type="ChEBI" id="CHEBI:15377"/>
        <dbReference type="ChEBI" id="CHEBI:15378"/>
        <dbReference type="ChEBI" id="CHEBI:32372"/>
        <dbReference type="ChEBI" id="CHEBI:84201"/>
        <dbReference type="ChEBI" id="CHEBI:136312"/>
    </reaction>
    <physiologicalReaction direction="left-to-right" evidence="16">
        <dbReference type="Rhea" id="RHEA:52073"/>
    </physiologicalReaction>
</comment>
<comment type="catalytic activity">
    <reaction evidence="12">
        <text>9-(9Z-octadecenoyloxy)-octadecanoate + H2O = 9-hydroxy-octadecanoate + (9Z)-octadecenoate + H(+)</text>
        <dbReference type="Rhea" id="RHEA:52048"/>
        <dbReference type="ChEBI" id="CHEBI:15377"/>
        <dbReference type="ChEBI" id="CHEBI:15378"/>
        <dbReference type="ChEBI" id="CHEBI:30823"/>
        <dbReference type="ChEBI" id="CHEBI:136282"/>
        <dbReference type="ChEBI" id="CHEBI:136286"/>
    </reaction>
    <physiologicalReaction direction="left-to-right" evidence="12">
        <dbReference type="Rhea" id="RHEA:52049"/>
    </physiologicalReaction>
</comment>
<feature type="transmembrane region" description="Helical" evidence="17">
    <location>
        <begin position="51"/>
        <end position="71"/>
    </location>
</feature>
<protein>
    <recommendedName>
        <fullName evidence="20">Androgen-dependent TFPI-regulating protein</fullName>
    </recommendedName>
</protein>
<comment type="catalytic activity">
    <reaction evidence="9">
        <text>9-hexadecanoyloxy-octadecanoate + H2O = 9-hydroxy-octadecanoate + hexadecanoate + H(+)</text>
        <dbReference type="Rhea" id="RHEA:52052"/>
        <dbReference type="ChEBI" id="CHEBI:7896"/>
        <dbReference type="ChEBI" id="CHEBI:15377"/>
        <dbReference type="ChEBI" id="CHEBI:15378"/>
        <dbReference type="ChEBI" id="CHEBI:83670"/>
        <dbReference type="ChEBI" id="CHEBI:136286"/>
    </reaction>
    <physiologicalReaction direction="left-to-right" evidence="9">
        <dbReference type="Rhea" id="RHEA:52053"/>
    </physiologicalReaction>
</comment>
<dbReference type="AlphaFoldDB" id="A0AAV8ZMG6"/>
<evidence type="ECO:0000313" key="19">
    <source>
        <dbReference type="Proteomes" id="UP001162156"/>
    </source>
</evidence>
<evidence type="ECO:0000256" key="5">
    <source>
        <dbReference type="ARBA" id="ARBA00022989"/>
    </source>
</evidence>
<gene>
    <name evidence="18" type="ORF">NQ314_003321</name>
</gene>
<evidence type="ECO:0000256" key="16">
    <source>
        <dbReference type="ARBA" id="ARBA00049428"/>
    </source>
</evidence>
<evidence type="ECO:0000256" key="14">
    <source>
        <dbReference type="ARBA" id="ARBA00049296"/>
    </source>
</evidence>
<comment type="catalytic activity">
    <reaction evidence="14">
        <text>13-(9Z-octadecenoyloxy)-octadecanoate + H2O = 13-hydroxy-octadecanoate + (9Z)-octadecenoate + H(+)</text>
        <dbReference type="Rhea" id="RHEA:52064"/>
        <dbReference type="ChEBI" id="CHEBI:15377"/>
        <dbReference type="ChEBI" id="CHEBI:15378"/>
        <dbReference type="ChEBI" id="CHEBI:30823"/>
        <dbReference type="ChEBI" id="CHEBI:136303"/>
        <dbReference type="ChEBI" id="CHEBI:136304"/>
    </reaction>
    <physiologicalReaction direction="left-to-right" evidence="14">
        <dbReference type="Rhea" id="RHEA:52065"/>
    </physiologicalReaction>
</comment>
<comment type="catalytic activity">
    <reaction evidence="10">
        <text>12-octadecanoyloxy-octadecanoate + H2O = 12-hydroxyoctadecanoate + octadecanoate + H(+)</text>
        <dbReference type="Rhea" id="RHEA:52080"/>
        <dbReference type="ChEBI" id="CHEBI:15377"/>
        <dbReference type="ChEBI" id="CHEBI:15378"/>
        <dbReference type="ChEBI" id="CHEBI:25629"/>
        <dbReference type="ChEBI" id="CHEBI:84201"/>
        <dbReference type="ChEBI" id="CHEBI:136330"/>
    </reaction>
    <physiologicalReaction direction="left-to-right" evidence="10">
        <dbReference type="Rhea" id="RHEA:52081"/>
    </physiologicalReaction>
</comment>
<comment type="similarity">
    <text evidence="3">Belongs to the AIG1 family.</text>
</comment>
<name>A0AAV8ZMG6_9CUCU</name>
<feature type="transmembrane region" description="Helical" evidence="17">
    <location>
        <begin position="164"/>
        <end position="182"/>
    </location>
</feature>
<evidence type="ECO:0000256" key="13">
    <source>
        <dbReference type="ARBA" id="ARBA00049221"/>
    </source>
</evidence>
<comment type="catalytic activity">
    <reaction evidence="7">
        <text>12-hexadecanoyloxy-octadecanoate + H2O = 12-hydroxyoctadecanoate + hexadecanoate + H(+)</text>
        <dbReference type="Rhea" id="RHEA:52056"/>
        <dbReference type="ChEBI" id="CHEBI:7896"/>
        <dbReference type="ChEBI" id="CHEBI:15377"/>
        <dbReference type="ChEBI" id="CHEBI:15378"/>
        <dbReference type="ChEBI" id="CHEBI:83677"/>
        <dbReference type="ChEBI" id="CHEBI:84201"/>
    </reaction>
    <physiologicalReaction direction="left-to-right" evidence="7">
        <dbReference type="Rhea" id="RHEA:52057"/>
    </physiologicalReaction>
</comment>
<dbReference type="EMBL" id="JANEYF010000941">
    <property type="protein sequence ID" value="KAJ8966772.1"/>
    <property type="molecule type" value="Genomic_DNA"/>
</dbReference>
<dbReference type="GO" id="GO:0016020">
    <property type="term" value="C:membrane"/>
    <property type="evidence" value="ECO:0007669"/>
    <property type="project" value="InterPro"/>
</dbReference>
<reference evidence="18" key="1">
    <citation type="journal article" date="2023" name="Insect Mol. Biol.">
        <title>Genome sequencing provides insights into the evolution of gene families encoding plant cell wall-degrading enzymes in longhorned beetles.</title>
        <authorList>
            <person name="Shin N.R."/>
            <person name="Okamura Y."/>
            <person name="Kirsch R."/>
            <person name="Pauchet Y."/>
        </authorList>
    </citation>
    <scope>NUCLEOTIDE SEQUENCE</scope>
    <source>
        <strain evidence="18">RBIC_L_NR</strain>
    </source>
</reference>
<dbReference type="InterPro" id="IPR006838">
    <property type="entry name" value="ADTRP_AIG1"/>
</dbReference>
<evidence type="ECO:0000256" key="15">
    <source>
        <dbReference type="ARBA" id="ARBA00049322"/>
    </source>
</evidence>
<keyword evidence="5 17" id="KW-1133">Transmembrane helix</keyword>
<evidence type="ECO:0000256" key="9">
    <source>
        <dbReference type="ARBA" id="ARBA00047863"/>
    </source>
</evidence>
<organism evidence="18 19">
    <name type="scientific">Rhamnusium bicolor</name>
    <dbReference type="NCBI Taxonomy" id="1586634"/>
    <lineage>
        <taxon>Eukaryota</taxon>
        <taxon>Metazoa</taxon>
        <taxon>Ecdysozoa</taxon>
        <taxon>Arthropoda</taxon>
        <taxon>Hexapoda</taxon>
        <taxon>Insecta</taxon>
        <taxon>Pterygota</taxon>
        <taxon>Neoptera</taxon>
        <taxon>Endopterygota</taxon>
        <taxon>Coleoptera</taxon>
        <taxon>Polyphaga</taxon>
        <taxon>Cucujiformia</taxon>
        <taxon>Chrysomeloidea</taxon>
        <taxon>Cerambycidae</taxon>
        <taxon>Lepturinae</taxon>
        <taxon>Rhagiini</taxon>
        <taxon>Rhamnusium</taxon>
    </lineage>
</organism>
<evidence type="ECO:0000256" key="3">
    <source>
        <dbReference type="ARBA" id="ARBA00009300"/>
    </source>
</evidence>
<comment type="catalytic activity">
    <reaction evidence="15">
        <text>13-(9Z-hexadecenoyloxy)-octadecanoate + H2O = 13-hydroxy-octadecanoate + (9Z)-hexadecenoate + H(+)</text>
        <dbReference type="Rhea" id="RHEA:52076"/>
        <dbReference type="ChEBI" id="CHEBI:15377"/>
        <dbReference type="ChEBI" id="CHEBI:15378"/>
        <dbReference type="ChEBI" id="CHEBI:32372"/>
        <dbReference type="ChEBI" id="CHEBI:136304"/>
        <dbReference type="ChEBI" id="CHEBI:136315"/>
    </reaction>
    <physiologicalReaction direction="left-to-right" evidence="15">
        <dbReference type="Rhea" id="RHEA:52077"/>
    </physiologicalReaction>
</comment>
<dbReference type="Pfam" id="PF04750">
    <property type="entry name" value="Far-17a_AIG1"/>
    <property type="match status" value="1"/>
</dbReference>
<comment type="subcellular location">
    <subcellularLocation>
        <location evidence="2">Endomembrane system</location>
        <topology evidence="2">Multi-pass membrane protein</topology>
    </subcellularLocation>
</comment>
<evidence type="ECO:0000256" key="11">
    <source>
        <dbReference type="ARBA" id="ARBA00048701"/>
    </source>
</evidence>
<evidence type="ECO:0000256" key="6">
    <source>
        <dbReference type="ARBA" id="ARBA00023136"/>
    </source>
</evidence>
<evidence type="ECO:0000256" key="2">
    <source>
        <dbReference type="ARBA" id="ARBA00004127"/>
    </source>
</evidence>
<evidence type="ECO:0000256" key="17">
    <source>
        <dbReference type="SAM" id="Phobius"/>
    </source>
</evidence>
<accession>A0AAV8ZMG6</accession>
<keyword evidence="6 17" id="KW-0472">Membrane</keyword>
<comment type="caution">
    <text evidence="18">The sequence shown here is derived from an EMBL/GenBank/DDBJ whole genome shotgun (WGS) entry which is preliminary data.</text>
</comment>
<comment type="catalytic activity">
    <reaction evidence="11">
        <text>12-(9Z-octadecenoyloxy)-octadecanoate + H2O = 12-hydroxyoctadecanoate + (9Z)-octadecenoate + H(+)</text>
        <dbReference type="Rhea" id="RHEA:52060"/>
        <dbReference type="ChEBI" id="CHEBI:15377"/>
        <dbReference type="ChEBI" id="CHEBI:15378"/>
        <dbReference type="ChEBI" id="CHEBI:30823"/>
        <dbReference type="ChEBI" id="CHEBI:84201"/>
        <dbReference type="ChEBI" id="CHEBI:136302"/>
    </reaction>
    <physiologicalReaction direction="left-to-right" evidence="11">
        <dbReference type="Rhea" id="RHEA:52061"/>
    </physiologicalReaction>
</comment>
<evidence type="ECO:0000256" key="7">
    <source>
        <dbReference type="ARBA" id="ARBA00047368"/>
    </source>
</evidence>
<dbReference type="PANTHER" id="PTHR10989">
    <property type="entry name" value="ANDROGEN-INDUCED PROTEIN 1-RELATED"/>
    <property type="match status" value="1"/>
</dbReference>
<proteinExistence type="inferred from homology"/>
<feature type="transmembrane region" description="Helical" evidence="17">
    <location>
        <begin position="133"/>
        <end position="152"/>
    </location>
</feature>
<feature type="transmembrane region" description="Helical" evidence="17">
    <location>
        <begin position="202"/>
        <end position="220"/>
    </location>
</feature>
<comment type="catalytic activity">
    <reaction evidence="1">
        <text>9-(9Z-hexadecenoyloxy)-octadecanoate + H2O = (9Z)-hexadecenoate + 9-hydroxy-octadecanoate + H(+)</text>
        <dbReference type="Rhea" id="RHEA:52068"/>
        <dbReference type="ChEBI" id="CHEBI:15377"/>
        <dbReference type="ChEBI" id="CHEBI:15378"/>
        <dbReference type="ChEBI" id="CHEBI:32372"/>
        <dbReference type="ChEBI" id="CHEBI:136286"/>
        <dbReference type="ChEBI" id="CHEBI:136309"/>
    </reaction>
    <physiologicalReaction direction="left-to-right" evidence="1">
        <dbReference type="Rhea" id="RHEA:52069"/>
    </physiologicalReaction>
</comment>
<keyword evidence="4 17" id="KW-0812">Transmembrane</keyword>
<dbReference type="Proteomes" id="UP001162156">
    <property type="component" value="Unassembled WGS sequence"/>
</dbReference>
<keyword evidence="19" id="KW-1185">Reference proteome</keyword>
<evidence type="ECO:0000256" key="10">
    <source>
        <dbReference type="ARBA" id="ARBA00048680"/>
    </source>
</evidence>
<evidence type="ECO:0000313" key="18">
    <source>
        <dbReference type="EMBL" id="KAJ8966772.1"/>
    </source>
</evidence>
<evidence type="ECO:0000256" key="12">
    <source>
        <dbReference type="ARBA" id="ARBA00048800"/>
    </source>
</evidence>
<sequence>MTTQLRNIIGPIFHAVVCSHHIYAISYSNKEKDFSQVTDERVLDLNEFAPVYFTAWNMIIQTIYFLLAVLYDVLHICSKKKNLKEKIMLYKGYIFTSLVFPCSLFVSAMFWSVYSIDRELVFPEVLDEHVPDWLNHSLHTNIVVFLVIEVLIVNQLLPTFKSAFIGLTILSGIYQLLFFITYFKSGRWIYGLFNIFSWTERIAFMCSNYLFTVIVMKIGIKIQNFKHSLVRPSIRQKN</sequence>